<reference evidence="1" key="1">
    <citation type="journal article" date="2015" name="ISME J.">
        <title>Draft Genome Sequence of Streptomyces incarnatus NRRL8089, which Produces the Nucleoside Antibiotic Sinefungin.</title>
        <authorList>
            <person name="Oshima K."/>
            <person name="Hattori M."/>
            <person name="Shimizu H."/>
            <person name="Fukuda K."/>
            <person name="Nemoto M."/>
            <person name="Inagaki K."/>
            <person name="Tamura T."/>
        </authorList>
    </citation>
    <scope>NUCLEOTIDE SEQUENCE</scope>
    <source>
        <strain evidence="1">FACHB-1277</strain>
    </source>
</reference>
<proteinExistence type="predicted"/>
<gene>
    <name evidence="1" type="ORF">H6F44_18590</name>
</gene>
<dbReference type="EMBL" id="JACJPY010000081">
    <property type="protein sequence ID" value="MBD2152112.1"/>
    <property type="molecule type" value="Genomic_DNA"/>
</dbReference>
<protein>
    <submittedName>
        <fullName evidence="1">Uncharacterized protein</fullName>
    </submittedName>
</protein>
<evidence type="ECO:0000313" key="2">
    <source>
        <dbReference type="Proteomes" id="UP000631421"/>
    </source>
</evidence>
<reference evidence="1" key="2">
    <citation type="submission" date="2020-08" db="EMBL/GenBank/DDBJ databases">
        <authorList>
            <person name="Chen M."/>
            <person name="Teng W."/>
            <person name="Zhao L."/>
            <person name="Hu C."/>
            <person name="Zhou Y."/>
            <person name="Han B."/>
            <person name="Song L."/>
            <person name="Shu W."/>
        </authorList>
    </citation>
    <scope>NUCLEOTIDE SEQUENCE</scope>
    <source>
        <strain evidence="1">FACHB-1277</strain>
    </source>
</reference>
<dbReference type="Proteomes" id="UP000631421">
    <property type="component" value="Unassembled WGS sequence"/>
</dbReference>
<name>A0A926UY45_9CYAN</name>
<evidence type="ECO:0000313" key="1">
    <source>
        <dbReference type="EMBL" id="MBD2152112.1"/>
    </source>
</evidence>
<keyword evidence="2" id="KW-1185">Reference proteome</keyword>
<dbReference type="AlphaFoldDB" id="A0A926UY45"/>
<organism evidence="1 2">
    <name type="scientific">Pseudanabaena cinerea FACHB-1277</name>
    <dbReference type="NCBI Taxonomy" id="2949581"/>
    <lineage>
        <taxon>Bacteria</taxon>
        <taxon>Bacillati</taxon>
        <taxon>Cyanobacteriota</taxon>
        <taxon>Cyanophyceae</taxon>
        <taxon>Pseudanabaenales</taxon>
        <taxon>Pseudanabaenaceae</taxon>
        <taxon>Pseudanabaena</taxon>
        <taxon>Pseudanabaena cinerea</taxon>
    </lineage>
</organism>
<dbReference type="RefSeq" id="WP_190352520.1">
    <property type="nucleotide sequence ID" value="NZ_JACJPY010000081.1"/>
</dbReference>
<accession>A0A926UY45</accession>
<comment type="caution">
    <text evidence="1">The sequence shown here is derived from an EMBL/GenBank/DDBJ whole genome shotgun (WGS) entry which is preliminary data.</text>
</comment>
<sequence length="55" mass="6449">MRSLFESVEEGDRFLGMWRGDRPSGILSRYYHQYFGHFSNVAISLVERCFDLIGC</sequence>